<organism evidence="1">
    <name type="scientific">gut metagenome</name>
    <dbReference type="NCBI Taxonomy" id="749906"/>
    <lineage>
        <taxon>unclassified sequences</taxon>
        <taxon>metagenomes</taxon>
        <taxon>organismal metagenomes</taxon>
    </lineage>
</organism>
<accession>J9G534</accession>
<dbReference type="EMBL" id="AMCI01005033">
    <property type="protein sequence ID" value="EJW96927.1"/>
    <property type="molecule type" value="Genomic_DNA"/>
</dbReference>
<evidence type="ECO:0000313" key="1">
    <source>
        <dbReference type="EMBL" id="EJW96927.1"/>
    </source>
</evidence>
<proteinExistence type="predicted"/>
<gene>
    <name evidence="1" type="ORF">EVA_14966</name>
</gene>
<sequence length="177" mass="20631">MWENYMEYGPQYDTVNDTPLIPGETEWVQETSFKKLSTETRKTLRAAMVDRVIEYWQSERLIPEGGIVKELRKAAILETYHQTGQYAKESDELKHLLNDCIVQTINKELRKKSSILMMVQEKRELIKESLAYKMVHTIALWMDQRLLDPFIGWVLPGLGDALTAFADCSLPLSEYRQ</sequence>
<comment type="caution">
    <text evidence="1">The sequence shown here is derived from an EMBL/GenBank/DDBJ whole genome shotgun (WGS) entry which is preliminary data.</text>
</comment>
<dbReference type="AlphaFoldDB" id="J9G534"/>
<feature type="non-terminal residue" evidence="1">
    <location>
        <position position="177"/>
    </location>
</feature>
<name>J9G534_9ZZZZ</name>
<protein>
    <submittedName>
        <fullName evidence="1">Putative membrane protein</fullName>
    </submittedName>
</protein>
<reference evidence="1" key="1">
    <citation type="journal article" date="2012" name="PLoS ONE">
        <title>Gene sets for utilization of primary and secondary nutrition supplies in the distal gut of endangered iberian lynx.</title>
        <authorList>
            <person name="Alcaide M."/>
            <person name="Messina E."/>
            <person name="Richter M."/>
            <person name="Bargiela R."/>
            <person name="Peplies J."/>
            <person name="Huws S.A."/>
            <person name="Newbold C.J."/>
            <person name="Golyshin P.N."/>
            <person name="Simon M.A."/>
            <person name="Lopez G."/>
            <person name="Yakimov M.M."/>
            <person name="Ferrer M."/>
        </authorList>
    </citation>
    <scope>NUCLEOTIDE SEQUENCE</scope>
</reference>